<sequence>MPDPSSPPCTYTLSHRYIHTESGLPLTIRYIGPLPAPPSADDAPPPTWIGVEWDDPARGKHSGTFRGGEVFRTRLPGAGSFLKWKPCVGTSRGEGKKSVLSAGKGFFQAVYERYIDAQLPSPTTPAERNSKVESIVLGSSNGAITVEMPNIDKVVHRLRRGVADPGDGGLAVKEVGLEGQWVRGLDVEDGPWMNLRGKLNNVSTLNLSRNLIPTWHSLAALCAELPTLQVLVINYSRFEPLHRSLAESLPEHLRTAFQNINELHICNSLLTWTEVGCSLPTPTVHQKELILLQVLRFTDAFPSLRTLDLAGNPILSINGAEATPAGRTLRALENLDLTACGVDTWEALVEVLLQMPDLRALNISSNPVQIINISPTCDLSRLPTLGNIILNDTQITDWQSIDHLQTMFGRTLRTFKYSLSPSARSEGKVGKTFTGTMDDRVYLIAKLPALETLNGTLVTQQERTDAERFYLAQAAKALGATDEAPGWGRLKELTELHGESQSGVSKHFLPTTLKSKMVDITVECPDLGVDQFTLSLLPTAPIKLLKTKIARQLGVPINSDFGLSVREVGNDEPREVGGDDRANVGSLELGEGDVVLVEVR</sequence>
<gene>
    <name evidence="1" type="ORF">QFC20_001504</name>
</gene>
<proteinExistence type="predicted"/>
<dbReference type="Proteomes" id="UP001230649">
    <property type="component" value="Unassembled WGS sequence"/>
</dbReference>
<evidence type="ECO:0000313" key="2">
    <source>
        <dbReference type="Proteomes" id="UP001230649"/>
    </source>
</evidence>
<accession>A0ACC2WTD2</accession>
<protein>
    <submittedName>
        <fullName evidence="1">Uncharacterized protein</fullName>
    </submittedName>
</protein>
<comment type="caution">
    <text evidence="1">The sequence shown here is derived from an EMBL/GenBank/DDBJ whole genome shotgun (WGS) entry which is preliminary data.</text>
</comment>
<organism evidence="1 2">
    <name type="scientific">Naganishia adeliensis</name>
    <dbReference type="NCBI Taxonomy" id="92952"/>
    <lineage>
        <taxon>Eukaryota</taxon>
        <taxon>Fungi</taxon>
        <taxon>Dikarya</taxon>
        <taxon>Basidiomycota</taxon>
        <taxon>Agaricomycotina</taxon>
        <taxon>Tremellomycetes</taxon>
        <taxon>Filobasidiales</taxon>
        <taxon>Filobasidiaceae</taxon>
        <taxon>Naganishia</taxon>
    </lineage>
</organism>
<dbReference type="EMBL" id="JASBWS010000009">
    <property type="protein sequence ID" value="KAJ9114361.1"/>
    <property type="molecule type" value="Genomic_DNA"/>
</dbReference>
<keyword evidence="2" id="KW-1185">Reference proteome</keyword>
<name>A0ACC2WTD2_9TREE</name>
<reference evidence="1" key="1">
    <citation type="submission" date="2023-04" db="EMBL/GenBank/DDBJ databases">
        <title>Draft Genome sequencing of Naganishia species isolated from polar environments using Oxford Nanopore Technology.</title>
        <authorList>
            <person name="Leo P."/>
            <person name="Venkateswaran K."/>
        </authorList>
    </citation>
    <scope>NUCLEOTIDE SEQUENCE</scope>
    <source>
        <strain evidence="1">MNA-CCFEE 5262</strain>
    </source>
</reference>
<evidence type="ECO:0000313" key="1">
    <source>
        <dbReference type="EMBL" id="KAJ9114361.1"/>
    </source>
</evidence>